<dbReference type="EMBL" id="CAJOBH010274632">
    <property type="protein sequence ID" value="CAF5167130.1"/>
    <property type="molecule type" value="Genomic_DNA"/>
</dbReference>
<organism evidence="9 10">
    <name type="scientific">Rotaria magnacalcarata</name>
    <dbReference type="NCBI Taxonomy" id="392030"/>
    <lineage>
        <taxon>Eukaryota</taxon>
        <taxon>Metazoa</taxon>
        <taxon>Spiralia</taxon>
        <taxon>Gnathifera</taxon>
        <taxon>Rotifera</taxon>
        <taxon>Eurotatoria</taxon>
        <taxon>Bdelloidea</taxon>
        <taxon>Philodinida</taxon>
        <taxon>Philodinidae</taxon>
        <taxon>Rotaria</taxon>
    </lineage>
</organism>
<dbReference type="GO" id="GO:0016020">
    <property type="term" value="C:membrane"/>
    <property type="evidence" value="ECO:0007669"/>
    <property type="project" value="UniProtKB-SubCell"/>
</dbReference>
<evidence type="ECO:0000256" key="3">
    <source>
        <dbReference type="ARBA" id="ARBA00022692"/>
    </source>
</evidence>
<sequence>YASPIFGMAMHIIWPQNLALIATLRTLHERKSSTADTDFGKIKFRRWIRIFIDNKLIFFFTIGILSFIYEWFPLYIMPLLGYFSWMCMIRPQNSLLVHVTSTHGTVLGGDAW</sequence>
<evidence type="ECO:0000256" key="2">
    <source>
        <dbReference type="ARBA" id="ARBA00022448"/>
    </source>
</evidence>
<evidence type="ECO:0000256" key="1">
    <source>
        <dbReference type="ARBA" id="ARBA00004141"/>
    </source>
</evidence>
<dbReference type="InterPro" id="IPR004648">
    <property type="entry name" value="Oligpept_transpt"/>
</dbReference>
<comment type="caution">
    <text evidence="9">The sequence shown here is derived from an EMBL/GenBank/DDBJ whole genome shotgun (WGS) entry which is preliminary data.</text>
</comment>
<keyword evidence="7 8" id="KW-0472">Membrane</keyword>
<evidence type="ECO:0000256" key="6">
    <source>
        <dbReference type="ARBA" id="ARBA00022989"/>
    </source>
</evidence>
<feature type="non-terminal residue" evidence="9">
    <location>
        <position position="1"/>
    </location>
</feature>
<protein>
    <submittedName>
        <fullName evidence="9">Uncharacterized protein</fullName>
    </submittedName>
</protein>
<feature type="transmembrane region" description="Helical" evidence="8">
    <location>
        <begin position="56"/>
        <end position="76"/>
    </location>
</feature>
<evidence type="ECO:0000256" key="8">
    <source>
        <dbReference type="SAM" id="Phobius"/>
    </source>
</evidence>
<comment type="subcellular location">
    <subcellularLocation>
        <location evidence="1">Membrane</location>
        <topology evidence="1">Multi-pass membrane protein</topology>
    </subcellularLocation>
</comment>
<name>A0A8S3GR39_9BILA</name>
<dbReference type="AlphaFoldDB" id="A0A8S3GR39"/>
<dbReference type="Proteomes" id="UP000681967">
    <property type="component" value="Unassembled WGS sequence"/>
</dbReference>
<keyword evidence="3 8" id="KW-0812">Transmembrane</keyword>
<gene>
    <name evidence="9" type="ORF">BYL167_LOCUS76254</name>
</gene>
<dbReference type="GO" id="GO:0015031">
    <property type="term" value="P:protein transport"/>
    <property type="evidence" value="ECO:0007669"/>
    <property type="project" value="UniProtKB-KW"/>
</dbReference>
<keyword evidence="2" id="KW-0813">Transport</keyword>
<evidence type="ECO:0000256" key="7">
    <source>
        <dbReference type="ARBA" id="ARBA00023136"/>
    </source>
</evidence>
<evidence type="ECO:0000313" key="10">
    <source>
        <dbReference type="Proteomes" id="UP000681967"/>
    </source>
</evidence>
<evidence type="ECO:0000313" key="9">
    <source>
        <dbReference type="EMBL" id="CAF5167130.1"/>
    </source>
</evidence>
<keyword evidence="6 8" id="KW-1133">Transmembrane helix</keyword>
<reference evidence="9" key="1">
    <citation type="submission" date="2021-02" db="EMBL/GenBank/DDBJ databases">
        <authorList>
            <person name="Nowell W R."/>
        </authorList>
    </citation>
    <scope>NUCLEOTIDE SEQUENCE</scope>
</reference>
<proteinExistence type="predicted"/>
<dbReference type="InterPro" id="IPR004813">
    <property type="entry name" value="OPT"/>
</dbReference>
<evidence type="ECO:0000256" key="5">
    <source>
        <dbReference type="ARBA" id="ARBA00022927"/>
    </source>
</evidence>
<accession>A0A8S3GR39</accession>
<keyword evidence="4" id="KW-0571">Peptide transport</keyword>
<dbReference type="Pfam" id="PF03169">
    <property type="entry name" value="OPT"/>
    <property type="match status" value="1"/>
</dbReference>
<evidence type="ECO:0000256" key="4">
    <source>
        <dbReference type="ARBA" id="ARBA00022856"/>
    </source>
</evidence>
<dbReference type="GO" id="GO:0035673">
    <property type="term" value="F:oligopeptide transmembrane transporter activity"/>
    <property type="evidence" value="ECO:0007669"/>
    <property type="project" value="InterPro"/>
</dbReference>
<dbReference type="PANTHER" id="PTHR22601">
    <property type="entry name" value="ISP4 LIKE PROTEIN"/>
    <property type="match status" value="1"/>
</dbReference>
<keyword evidence="5" id="KW-0653">Protein transport</keyword>